<organism evidence="2 3">
    <name type="scientific">Ornithorhynchus anatinus</name>
    <name type="common">Duckbill platypus</name>
    <dbReference type="NCBI Taxonomy" id="9258"/>
    <lineage>
        <taxon>Eukaryota</taxon>
        <taxon>Metazoa</taxon>
        <taxon>Chordata</taxon>
        <taxon>Craniata</taxon>
        <taxon>Vertebrata</taxon>
        <taxon>Euteleostomi</taxon>
        <taxon>Mammalia</taxon>
        <taxon>Monotremata</taxon>
        <taxon>Ornithorhynchidae</taxon>
        <taxon>Ornithorhynchus</taxon>
    </lineage>
</organism>
<dbReference type="InParanoid" id="A0A6I8N2S1"/>
<reference evidence="2" key="3">
    <citation type="submission" date="2025-09" db="UniProtKB">
        <authorList>
            <consortium name="Ensembl"/>
        </authorList>
    </citation>
    <scope>IDENTIFICATION</scope>
    <source>
        <strain evidence="2">Glennie</strain>
    </source>
</reference>
<dbReference type="InterPro" id="IPR027801">
    <property type="entry name" value="CENP-P"/>
</dbReference>
<protein>
    <recommendedName>
        <fullName evidence="4">Centromere protein P</fullName>
    </recommendedName>
</protein>
<evidence type="ECO:0000256" key="1">
    <source>
        <dbReference type="SAM" id="Coils"/>
    </source>
</evidence>
<accession>A0A6I8N2S1</accession>
<reference evidence="2 3" key="1">
    <citation type="journal article" date="2008" name="Nature">
        <title>Genome analysis of the platypus reveals unique signatures of evolution.</title>
        <authorList>
            <person name="Warren W.C."/>
            <person name="Hillier L.W."/>
            <person name="Marshall Graves J.A."/>
            <person name="Birney E."/>
            <person name="Ponting C.P."/>
            <person name="Grutzner F."/>
            <person name="Belov K."/>
            <person name="Miller W."/>
            <person name="Clarke L."/>
            <person name="Chinwalla A.T."/>
            <person name="Yang S.P."/>
            <person name="Heger A."/>
            <person name="Locke D.P."/>
            <person name="Miethke P."/>
            <person name="Waters P.D."/>
            <person name="Veyrunes F."/>
            <person name="Fulton L."/>
            <person name="Fulton B."/>
            <person name="Graves T."/>
            <person name="Wallis J."/>
            <person name="Puente X.S."/>
            <person name="Lopez-Otin C."/>
            <person name="Ordonez G.R."/>
            <person name="Eichler E.E."/>
            <person name="Chen L."/>
            <person name="Cheng Z."/>
            <person name="Deakin J.E."/>
            <person name="Alsop A."/>
            <person name="Thompson K."/>
            <person name="Kirby P."/>
            <person name="Papenfuss A.T."/>
            <person name="Wakefield M.J."/>
            <person name="Olender T."/>
            <person name="Lancet D."/>
            <person name="Huttley G.A."/>
            <person name="Smit A.F."/>
            <person name="Pask A."/>
            <person name="Temple-Smith P."/>
            <person name="Batzer M.A."/>
            <person name="Walker J.A."/>
            <person name="Konkel M.K."/>
            <person name="Harris R.S."/>
            <person name="Whittington C.M."/>
            <person name="Wong E.S."/>
            <person name="Gemmell N.J."/>
            <person name="Buschiazzo E."/>
            <person name="Vargas Jentzsch I.M."/>
            <person name="Merkel A."/>
            <person name="Schmitz J."/>
            <person name="Zemann A."/>
            <person name="Churakov G."/>
            <person name="Kriegs J.O."/>
            <person name="Brosius J."/>
            <person name="Murchison E.P."/>
            <person name="Sachidanandam R."/>
            <person name="Smith C."/>
            <person name="Hannon G.J."/>
            <person name="Tsend-Ayush E."/>
            <person name="McMillan D."/>
            <person name="Attenborough R."/>
            <person name="Rens W."/>
            <person name="Ferguson-Smith M."/>
            <person name="Lefevre C.M."/>
            <person name="Sharp J.A."/>
            <person name="Nicholas K.R."/>
            <person name="Ray D.A."/>
            <person name="Kube M."/>
            <person name="Reinhardt R."/>
            <person name="Pringle T.H."/>
            <person name="Taylor J."/>
            <person name="Jones R.C."/>
            <person name="Nixon B."/>
            <person name="Dacheux J.L."/>
            <person name="Niwa H."/>
            <person name="Sekita Y."/>
            <person name="Huang X."/>
            <person name="Stark A."/>
            <person name="Kheradpour P."/>
            <person name="Kellis M."/>
            <person name="Flicek P."/>
            <person name="Chen Y."/>
            <person name="Webber C."/>
            <person name="Hardison R."/>
            <person name="Nelson J."/>
            <person name="Hallsworth-Pepin K."/>
            <person name="Delehaunty K."/>
            <person name="Markovic C."/>
            <person name="Minx P."/>
            <person name="Feng Y."/>
            <person name="Kremitzki C."/>
            <person name="Mitreva M."/>
            <person name="Glasscock J."/>
            <person name="Wylie T."/>
            <person name="Wohldmann P."/>
            <person name="Thiru P."/>
            <person name="Nhan M.N."/>
            <person name="Pohl C.S."/>
            <person name="Smith S.M."/>
            <person name="Hou S."/>
            <person name="Nefedov M."/>
            <person name="de Jong P.J."/>
            <person name="Renfree M.B."/>
            <person name="Mardis E.R."/>
            <person name="Wilson R.K."/>
        </authorList>
    </citation>
    <scope>NUCLEOTIDE SEQUENCE [LARGE SCALE GENOMIC DNA]</scope>
    <source>
        <strain evidence="2 3">Glennie</strain>
    </source>
</reference>
<dbReference type="PANTHER" id="PTHR28577">
    <property type="entry name" value="CENTROMERE PROTEIN P"/>
    <property type="match status" value="1"/>
</dbReference>
<dbReference type="GO" id="GO:0000775">
    <property type="term" value="C:chromosome, centromeric region"/>
    <property type="evidence" value="ECO:0007669"/>
    <property type="project" value="InterPro"/>
</dbReference>
<dbReference type="OMA" id="EVFEFKH"/>
<reference evidence="2" key="2">
    <citation type="submission" date="2025-08" db="UniProtKB">
        <authorList>
            <consortium name="Ensembl"/>
        </authorList>
    </citation>
    <scope>IDENTIFICATION</scope>
    <source>
        <strain evidence="2">Glennie</strain>
    </source>
</reference>
<evidence type="ECO:0000313" key="3">
    <source>
        <dbReference type="Proteomes" id="UP000002279"/>
    </source>
</evidence>
<keyword evidence="1" id="KW-0175">Coiled coil</keyword>
<proteinExistence type="predicted"/>
<keyword evidence="3" id="KW-1185">Reference proteome</keyword>
<dbReference type="Proteomes" id="UP000002279">
    <property type="component" value="Chromosome X1"/>
</dbReference>
<evidence type="ECO:0000313" key="2">
    <source>
        <dbReference type="Ensembl" id="ENSOANP00000035195.1"/>
    </source>
</evidence>
<dbReference type="PANTHER" id="PTHR28577:SF1">
    <property type="entry name" value="CENTROMERE PROTEIN P"/>
    <property type="match status" value="1"/>
</dbReference>
<dbReference type="FunCoup" id="A0A6I8N2S1">
    <property type="interactions" value="1844"/>
</dbReference>
<dbReference type="GeneTree" id="ENSGT00390000011897"/>
<dbReference type="GO" id="GO:0034080">
    <property type="term" value="P:CENP-A containing chromatin assembly"/>
    <property type="evidence" value="ECO:0007669"/>
    <property type="project" value="InterPro"/>
</dbReference>
<dbReference type="Pfam" id="PF13096">
    <property type="entry name" value="CENP-P"/>
    <property type="match status" value="1"/>
</dbReference>
<name>A0A6I8N2S1_ORNAN</name>
<feature type="coiled-coil region" evidence="1">
    <location>
        <begin position="1"/>
        <end position="28"/>
    </location>
</feature>
<dbReference type="Bgee" id="ENSOANG00000046190">
    <property type="expression patterns" value="Expressed in fibroblast and 6 other cell types or tissues"/>
</dbReference>
<dbReference type="Ensembl" id="ENSOANT00000061336.1">
    <property type="protein sequence ID" value="ENSOANP00000035195.1"/>
    <property type="gene ID" value="ENSOANG00000046190.1"/>
</dbReference>
<sequence>MDGVFRRHREAEEEVRALEAEIAALRRVCAEEPPPEEERPKAINLFQEIPNAQPEEWESVVDLKTQLKQCESDLSFLKKLTGIDLINYSQVTIKSEGKIIPRIRFKGNCSTLEFELEFQLLEAQSDKNQTSRIFDLSIIMESVENSELSPLVYRAEEKGDLFQFFRSLNVFAELYVQRETILKHFKNNEVFR</sequence>
<evidence type="ECO:0008006" key="4">
    <source>
        <dbReference type="Google" id="ProtNLM"/>
    </source>
</evidence>
<dbReference type="AlphaFoldDB" id="A0A6I8N2S1"/>